<keyword evidence="1" id="KW-1133">Transmembrane helix</keyword>
<dbReference type="Proteomes" id="UP000859547">
    <property type="component" value="Unassembled WGS sequence"/>
</dbReference>
<dbReference type="AlphaFoldDB" id="A0A8H9QZY6"/>
<gene>
    <name evidence="2" type="ORF">I9080_002114</name>
</gene>
<feature type="transmembrane region" description="Helical" evidence="1">
    <location>
        <begin position="20"/>
        <end position="39"/>
    </location>
</feature>
<keyword evidence="1" id="KW-0472">Membrane</keyword>
<protein>
    <submittedName>
        <fullName evidence="2">Uncharacterized protein</fullName>
    </submittedName>
</protein>
<reference evidence="2" key="2">
    <citation type="submission" date="2020-07" db="EMBL/GenBank/DDBJ databases">
        <authorList>
            <consortium name="NCBI Pathogen Detection Project"/>
        </authorList>
    </citation>
    <scope>NUCLEOTIDE SEQUENCE</scope>
    <source>
        <strain evidence="2">C8</strain>
    </source>
</reference>
<evidence type="ECO:0000256" key="1">
    <source>
        <dbReference type="SAM" id="Phobius"/>
    </source>
</evidence>
<proteinExistence type="predicted"/>
<name>A0A8H9QZY6_CLOPF</name>
<reference evidence="2" key="1">
    <citation type="journal article" date="2018" name="Genome Biol.">
        <title>SKESA: strategic k-mer extension for scrupulous assemblies.</title>
        <authorList>
            <person name="Souvorov A."/>
            <person name="Agarwala R."/>
            <person name="Lipman D.J."/>
        </authorList>
    </citation>
    <scope>NUCLEOTIDE SEQUENCE</scope>
    <source>
        <strain evidence="2">C8</strain>
    </source>
</reference>
<evidence type="ECO:0000313" key="2">
    <source>
        <dbReference type="EMBL" id="HAT4308304.1"/>
    </source>
</evidence>
<keyword evidence="1" id="KW-0812">Transmembrane</keyword>
<sequence length="127" mass="14532">MALSLLMKLRYSSYRGSTLFNVSIGVSIITLIIIGAMGIGRKSFYTKTDFGRTYSIKAADAYLSKLYPKNEFKMDSMDTEGTVKYTVWIDEKPLNKQINFDEYSQQNNEKNSSDTDIRMLPIFLPIN</sequence>
<comment type="caution">
    <text evidence="2">The sequence shown here is derived from an EMBL/GenBank/DDBJ whole genome shotgun (WGS) entry which is preliminary data.</text>
</comment>
<organism evidence="2">
    <name type="scientific">Clostridium perfringens</name>
    <dbReference type="NCBI Taxonomy" id="1502"/>
    <lineage>
        <taxon>Bacteria</taxon>
        <taxon>Bacillati</taxon>
        <taxon>Bacillota</taxon>
        <taxon>Clostridia</taxon>
        <taxon>Eubacteriales</taxon>
        <taxon>Clostridiaceae</taxon>
        <taxon>Clostridium</taxon>
    </lineage>
</organism>
<dbReference type="EMBL" id="DACTCB010000011">
    <property type="protein sequence ID" value="HAT4308304.1"/>
    <property type="molecule type" value="Genomic_DNA"/>
</dbReference>
<accession>A0A8H9QZY6</accession>